<evidence type="ECO:0000313" key="2">
    <source>
        <dbReference type="EMBL" id="GIO35212.1"/>
    </source>
</evidence>
<dbReference type="Proteomes" id="UP000681162">
    <property type="component" value="Unassembled WGS sequence"/>
</dbReference>
<organism evidence="2 3">
    <name type="scientific">Paenibacillus antibioticophila</name>
    <dbReference type="NCBI Taxonomy" id="1274374"/>
    <lineage>
        <taxon>Bacteria</taxon>
        <taxon>Bacillati</taxon>
        <taxon>Bacillota</taxon>
        <taxon>Bacilli</taxon>
        <taxon>Bacillales</taxon>
        <taxon>Paenibacillaceae</taxon>
        <taxon>Paenibacillus</taxon>
    </lineage>
</organism>
<reference evidence="2 3" key="1">
    <citation type="submission" date="2021-03" db="EMBL/GenBank/DDBJ databases">
        <title>Antimicrobial resistance genes in bacteria isolated from Japanese honey, and their potential for conferring macrolide and lincosamide resistance in the American foulbrood pathogen Paenibacillus larvae.</title>
        <authorList>
            <person name="Okamoto M."/>
            <person name="Kumagai M."/>
            <person name="Kanamori H."/>
            <person name="Takamatsu D."/>
        </authorList>
    </citation>
    <scope>NUCLEOTIDE SEQUENCE [LARGE SCALE GENOMIC DNA]</scope>
    <source>
        <strain evidence="2 3">J41TS12</strain>
    </source>
</reference>
<evidence type="ECO:0008006" key="4">
    <source>
        <dbReference type="Google" id="ProtNLM"/>
    </source>
</evidence>
<comment type="caution">
    <text evidence="2">The sequence shown here is derived from an EMBL/GenBank/DDBJ whole genome shotgun (WGS) entry which is preliminary data.</text>
</comment>
<gene>
    <name evidence="2" type="ORF">J41TS12_00730</name>
</gene>
<dbReference type="NCBIfam" id="TIGR03826">
    <property type="entry name" value="YvyF"/>
    <property type="match status" value="1"/>
</dbReference>
<accession>A0A919XR48</accession>
<protein>
    <recommendedName>
        <fullName evidence="4">Flagellar protein</fullName>
    </recommendedName>
</protein>
<evidence type="ECO:0000256" key="1">
    <source>
        <dbReference type="SAM" id="MobiDB-lite"/>
    </source>
</evidence>
<name>A0A919XR48_9BACL</name>
<dbReference type="EMBL" id="BORR01000001">
    <property type="protein sequence ID" value="GIO35212.1"/>
    <property type="molecule type" value="Genomic_DNA"/>
</dbReference>
<proteinExistence type="predicted"/>
<dbReference type="AlphaFoldDB" id="A0A919XR48"/>
<sequence length="141" mass="15557">MDMNLGNCPRCGKLFAKNFRDICPACSKDIEREYELCLEYLRAEKTATIQEVSEATGVSIKQITKFIREGRISIANNPNMMYPCEVCGVLIREGNMCDSCRSRLARDLSAVAKEEGSSSGSNENRGGGAYGVVDKFRGPSR</sequence>
<feature type="region of interest" description="Disordered" evidence="1">
    <location>
        <begin position="112"/>
        <end position="141"/>
    </location>
</feature>
<keyword evidence="3" id="KW-1185">Reference proteome</keyword>
<evidence type="ECO:0000313" key="3">
    <source>
        <dbReference type="Proteomes" id="UP000681162"/>
    </source>
</evidence>
<dbReference type="InterPro" id="IPR022258">
    <property type="entry name" value="Flagellar_operon_YvyF"/>
</dbReference>